<keyword evidence="3" id="KW-1185">Reference proteome</keyword>
<dbReference type="EMBL" id="GL377312">
    <property type="protein sequence ID" value="EFI92596.1"/>
    <property type="molecule type" value="Genomic_DNA"/>
</dbReference>
<dbReference type="VEuPathDB" id="FungiDB:SCHCODRAFT_01175386"/>
<gene>
    <name evidence="2" type="ORF">SCHCODRAFT_113171</name>
</gene>
<feature type="compositionally biased region" description="Basic residues" evidence="1">
    <location>
        <begin position="16"/>
        <end position="26"/>
    </location>
</feature>
<name>D8QH25_SCHCM</name>
<organism evidence="3">
    <name type="scientific">Schizophyllum commune (strain H4-8 / FGSC 9210)</name>
    <name type="common">Split gill fungus</name>
    <dbReference type="NCBI Taxonomy" id="578458"/>
    <lineage>
        <taxon>Eukaryota</taxon>
        <taxon>Fungi</taxon>
        <taxon>Dikarya</taxon>
        <taxon>Basidiomycota</taxon>
        <taxon>Agaricomycotina</taxon>
        <taxon>Agaricomycetes</taxon>
        <taxon>Agaricomycetidae</taxon>
        <taxon>Agaricales</taxon>
        <taxon>Schizophyllaceae</taxon>
        <taxon>Schizophyllum</taxon>
    </lineage>
</organism>
<accession>D8QH25</accession>
<reference evidence="2 3" key="1">
    <citation type="journal article" date="2010" name="Nat. Biotechnol.">
        <title>Genome sequence of the model mushroom Schizophyllum commune.</title>
        <authorList>
            <person name="Ohm R.A."/>
            <person name="de Jong J.F."/>
            <person name="Lugones L.G."/>
            <person name="Aerts A."/>
            <person name="Kothe E."/>
            <person name="Stajich J.E."/>
            <person name="de Vries R.P."/>
            <person name="Record E."/>
            <person name="Levasseur A."/>
            <person name="Baker S.E."/>
            <person name="Bartholomew K.A."/>
            <person name="Coutinho P.M."/>
            <person name="Erdmann S."/>
            <person name="Fowler T.J."/>
            <person name="Gathman A.C."/>
            <person name="Lombard V."/>
            <person name="Henrissat B."/>
            <person name="Knabe N."/>
            <person name="Kuees U."/>
            <person name="Lilly W.W."/>
            <person name="Lindquist E."/>
            <person name="Lucas S."/>
            <person name="Magnuson J.K."/>
            <person name="Piumi F."/>
            <person name="Raudaskoski M."/>
            <person name="Salamov A."/>
            <person name="Schmutz J."/>
            <person name="Schwarze F.W.M.R."/>
            <person name="vanKuyk P.A."/>
            <person name="Horton J.S."/>
            <person name="Grigoriev I.V."/>
            <person name="Woesten H.A.B."/>
        </authorList>
    </citation>
    <scope>NUCLEOTIDE SEQUENCE [LARGE SCALE GENOMIC DNA]</scope>
    <source>
        <strain evidence="3">H4-8 / FGSC 9210</strain>
    </source>
</reference>
<feature type="region of interest" description="Disordered" evidence="1">
    <location>
        <begin position="1"/>
        <end position="38"/>
    </location>
</feature>
<feature type="non-terminal residue" evidence="2">
    <location>
        <position position="206"/>
    </location>
</feature>
<evidence type="ECO:0000313" key="3">
    <source>
        <dbReference type="Proteomes" id="UP000007431"/>
    </source>
</evidence>
<dbReference type="GeneID" id="9597921"/>
<sequence>MPLPHRRPAPSSSRTAAKRARHRKPASPHAGITPYRVGTRVLARGTPEGVANGDARVRASRLPITYALRIIVETSDFVLLESLLWQERPEAAGSNVRMPSDSANDGHTNANAEATPLPCLQLLWPAASPRFLPSPSFPKWVPKTEAGARARPYPLGGSQRAFRRGHGAPRHELLSFAADGGRGDDVKSTGTALCTPGASSCAAEVP</sequence>
<dbReference type="KEGG" id="scm:SCHCO_01175386"/>
<evidence type="ECO:0000313" key="2">
    <source>
        <dbReference type="EMBL" id="EFI92596.1"/>
    </source>
</evidence>
<proteinExistence type="predicted"/>
<dbReference type="AlphaFoldDB" id="D8QH25"/>
<dbReference type="RefSeq" id="XP_003027499.1">
    <property type="nucleotide sequence ID" value="XM_003027453.1"/>
</dbReference>
<dbReference type="InParanoid" id="D8QH25"/>
<protein>
    <submittedName>
        <fullName evidence="2">Uncharacterized protein</fullName>
    </submittedName>
</protein>
<evidence type="ECO:0000256" key="1">
    <source>
        <dbReference type="SAM" id="MobiDB-lite"/>
    </source>
</evidence>
<dbReference type="HOGENOM" id="CLU_1332614_0_0_1"/>
<dbReference type="Proteomes" id="UP000007431">
    <property type="component" value="Unassembled WGS sequence"/>
</dbReference>